<keyword evidence="3" id="KW-1185">Reference proteome</keyword>
<comment type="caution">
    <text evidence="2">The sequence shown here is derived from an EMBL/GenBank/DDBJ whole genome shotgun (WGS) entry which is preliminary data.</text>
</comment>
<protein>
    <recommendedName>
        <fullName evidence="1">Polysaccharide pyruvyl transferase domain-containing protein</fullName>
    </recommendedName>
</protein>
<dbReference type="PANTHER" id="PTHR36836:SF1">
    <property type="entry name" value="COLANIC ACID BIOSYNTHESIS PROTEIN WCAK"/>
    <property type="match status" value="1"/>
</dbReference>
<organism evidence="2 3">
    <name type="scientific">Bifidobacterium callitrichidarum</name>
    <dbReference type="NCBI Taxonomy" id="2052941"/>
    <lineage>
        <taxon>Bacteria</taxon>
        <taxon>Bacillati</taxon>
        <taxon>Actinomycetota</taxon>
        <taxon>Actinomycetes</taxon>
        <taxon>Bifidobacteriales</taxon>
        <taxon>Bifidobacteriaceae</taxon>
        <taxon>Bifidobacterium</taxon>
    </lineage>
</organism>
<dbReference type="AlphaFoldDB" id="A0A2U2N645"/>
<dbReference type="Proteomes" id="UP000245876">
    <property type="component" value="Unassembled WGS sequence"/>
</dbReference>
<dbReference type="EMBL" id="QFFM01000017">
    <property type="protein sequence ID" value="PWG64449.1"/>
    <property type="molecule type" value="Genomic_DNA"/>
</dbReference>
<dbReference type="Pfam" id="PF04230">
    <property type="entry name" value="PS_pyruv_trans"/>
    <property type="match status" value="1"/>
</dbReference>
<feature type="domain" description="Polysaccharide pyruvyl transferase" evidence="1">
    <location>
        <begin position="19"/>
        <end position="343"/>
    </location>
</feature>
<evidence type="ECO:0000313" key="3">
    <source>
        <dbReference type="Proteomes" id="UP000245876"/>
    </source>
</evidence>
<gene>
    <name evidence="2" type="ORF">DF196_08675</name>
</gene>
<reference evidence="2 3" key="1">
    <citation type="journal article" date="2018" name="Int. J. Syst. Evol. Microbiol.">
        <title>Bifidobacterium callitrichidarum sp. nov. from the faeces of the emperor tamarin (Saguinus imperator).</title>
        <authorList>
            <person name="Modesto M."/>
            <person name="Michelini S."/>
            <person name="Sansosti M.C."/>
            <person name="De Filippo C."/>
            <person name="Cavalieri D."/>
            <person name="Qvirist L."/>
            <person name="Andlid T."/>
            <person name="Spiezio C."/>
            <person name="Sandri C."/>
            <person name="Pascarelli S."/>
            <person name="Sgorbati B."/>
            <person name="Mattarelli P."/>
        </authorList>
    </citation>
    <scope>NUCLEOTIDE SEQUENCE [LARGE SCALE GENOMIC DNA]</scope>
    <source>
        <strain evidence="2 3">TRI 5</strain>
    </source>
</reference>
<evidence type="ECO:0000313" key="2">
    <source>
        <dbReference type="EMBL" id="PWG64449.1"/>
    </source>
</evidence>
<dbReference type="PANTHER" id="PTHR36836">
    <property type="entry name" value="COLANIC ACID BIOSYNTHESIS PROTEIN WCAK"/>
    <property type="match status" value="1"/>
</dbReference>
<name>A0A2U2N645_9BIFI</name>
<sequence length="388" mass="44472">MRGSERMRILLVNQGHTDNLGDRAIAQVMATVVKKATGADTVVMPFIPDEQPTSLADMRTEVQPVASTPDELPWLRRTVWRTKRFIRDMKSEPVQERYTRLIRERLDAEGHFDAAIIGGGELVKGNGHPFFHSLQAWIDALAERSCPVAVMGVSSDARFTGKETAALREAFAKCATVLVRDEQTLAVMHDILRVDAAYAPDVVFAYRYLQSCLPLGQRHGEGDVARRMRGACVYAYQELSVEKKRQYTRNEYYEMWYRLIRKQISDDEKDSAGDANLKLLYTTYTDYCESARFREWLFTEKNKRAILAEIDSIDDYVDELADCRSLVSGRMHAMILALQYGIEVDAVPIKTKLAVFKEEWERRQFVWNQDGKDIADAYSRAIRDMISR</sequence>
<evidence type="ECO:0000259" key="1">
    <source>
        <dbReference type="Pfam" id="PF04230"/>
    </source>
</evidence>
<accession>A0A2U2N645</accession>
<dbReference type="InterPro" id="IPR007345">
    <property type="entry name" value="Polysacch_pyruvyl_Trfase"/>
</dbReference>
<proteinExistence type="predicted"/>